<feature type="domain" description="C2H2-type" evidence="2">
    <location>
        <begin position="264"/>
        <end position="289"/>
    </location>
</feature>
<dbReference type="EMBL" id="JBICBT010000591">
    <property type="protein sequence ID" value="KAL3108303.1"/>
    <property type="molecule type" value="Genomic_DNA"/>
</dbReference>
<comment type="caution">
    <text evidence="3">The sequence shown here is derived from an EMBL/GenBank/DDBJ whole genome shotgun (WGS) entry which is preliminary data.</text>
</comment>
<feature type="compositionally biased region" description="Polar residues" evidence="1">
    <location>
        <begin position="480"/>
        <end position="490"/>
    </location>
</feature>
<dbReference type="AlphaFoldDB" id="A0ABD2KZG4"/>
<sequence length="507" mass="56338">MDDHCWLGELNGNGQAVSVFKHKEQIANLPPVTECDFLDKLQYFLQHQQVPSLGEQRMLLIVVNIVVCPPSVSASASSLPLADSAVAFSLPPLSSSNLSSSSPSSLVCTVCRNKRFRSRNAFDNHLQSRRHKEEEQLQQLQKTATTTEANECQTEGRENGDMGEKLPKIVAQNIGGEDEAILPIESDDNDDDEEAEQKEDNGGAKKEDGIPPNECLFCELKSDTWEANLAHMSKQHGFLVPDSPFCSDVPGLLTYLGFKVGVGLTCVRCQCARFRSLDALRKHMRDSNHCNFRIDSQQEQGDLLLEFMDFYEYGIEEQQEADEEEEDGEPQQKQLDSVLYDEGAFLVLPSGARIGHRSLVRYFRQRLGYGLGDGGSGDWHSKQQQRQLMHNAKQSRILKELGGPAVGGGCCSVAVLETSVKARARDVSFMKRTVARYQLRRALASNKLFKSRGRNDQHPPVPQLQLYLAPPCLRVLVATGQSSPPQSMEPTYSAHHGVHPRGAPPYC</sequence>
<protein>
    <recommendedName>
        <fullName evidence="2">C2H2-type domain-containing protein</fullName>
    </recommendedName>
</protein>
<feature type="compositionally biased region" description="Low complexity" evidence="1">
    <location>
        <begin position="137"/>
        <end position="149"/>
    </location>
</feature>
<proteinExistence type="predicted"/>
<evidence type="ECO:0000313" key="3">
    <source>
        <dbReference type="EMBL" id="KAL3108303.1"/>
    </source>
</evidence>
<feature type="region of interest" description="Disordered" evidence="1">
    <location>
        <begin position="177"/>
        <end position="209"/>
    </location>
</feature>
<dbReference type="InterPro" id="IPR036236">
    <property type="entry name" value="Znf_C2H2_sf"/>
</dbReference>
<feature type="region of interest" description="Disordered" evidence="1">
    <location>
        <begin position="480"/>
        <end position="507"/>
    </location>
</feature>
<dbReference type="InterPro" id="IPR041661">
    <property type="entry name" value="ZN622/Rei1/Reh1_Znf-C2H2"/>
</dbReference>
<dbReference type="GO" id="GO:0042273">
    <property type="term" value="P:ribosomal large subunit biogenesis"/>
    <property type="evidence" value="ECO:0007669"/>
    <property type="project" value="UniProtKB-ARBA"/>
</dbReference>
<evidence type="ECO:0000256" key="1">
    <source>
        <dbReference type="SAM" id="MobiDB-lite"/>
    </source>
</evidence>
<dbReference type="SUPFAM" id="SSF57667">
    <property type="entry name" value="beta-beta-alpha zinc fingers"/>
    <property type="match status" value="2"/>
</dbReference>
<dbReference type="PANTHER" id="PTHR13182:SF8">
    <property type="entry name" value="CYTOPLASMIC 60S SUBUNIT BIOGENESIS FACTOR ZNF622"/>
    <property type="match status" value="1"/>
</dbReference>
<dbReference type="Pfam" id="PF12756">
    <property type="entry name" value="zf-C2H2_2"/>
    <property type="match status" value="1"/>
</dbReference>
<feature type="domain" description="C2H2-type" evidence="2">
    <location>
        <begin position="213"/>
        <end position="236"/>
    </location>
</feature>
<dbReference type="InterPro" id="IPR040025">
    <property type="entry name" value="Znf622/Rei1/Reh1"/>
</dbReference>
<dbReference type="SMART" id="SM00355">
    <property type="entry name" value="ZnF_C2H2"/>
    <property type="match status" value="3"/>
</dbReference>
<evidence type="ECO:0000313" key="4">
    <source>
        <dbReference type="Proteomes" id="UP001620626"/>
    </source>
</evidence>
<feature type="compositionally biased region" description="Basic and acidic residues" evidence="1">
    <location>
        <begin position="198"/>
        <end position="209"/>
    </location>
</feature>
<dbReference type="Proteomes" id="UP001620626">
    <property type="component" value="Unassembled WGS sequence"/>
</dbReference>
<dbReference type="InterPro" id="IPR013087">
    <property type="entry name" value="Znf_C2H2_type"/>
</dbReference>
<name>A0ABD2KZG4_9BILA</name>
<dbReference type="Pfam" id="PF12874">
    <property type="entry name" value="zf-met"/>
    <property type="match status" value="1"/>
</dbReference>
<dbReference type="PANTHER" id="PTHR13182">
    <property type="entry name" value="ZINC FINGER PROTEIN 622"/>
    <property type="match status" value="1"/>
</dbReference>
<feature type="compositionally biased region" description="Acidic residues" evidence="1">
    <location>
        <begin position="177"/>
        <end position="197"/>
    </location>
</feature>
<reference evidence="3 4" key="1">
    <citation type="submission" date="2024-10" db="EMBL/GenBank/DDBJ databases">
        <authorList>
            <person name="Kim D."/>
        </authorList>
    </citation>
    <scope>NUCLEOTIDE SEQUENCE [LARGE SCALE GENOMIC DNA]</scope>
    <source>
        <strain evidence="3">BH-2024</strain>
    </source>
</reference>
<gene>
    <name evidence="3" type="ORF">niasHT_014452</name>
</gene>
<feature type="domain" description="C2H2-type" evidence="2">
    <location>
        <begin position="106"/>
        <end position="131"/>
    </location>
</feature>
<feature type="region of interest" description="Disordered" evidence="1">
    <location>
        <begin position="122"/>
        <end position="165"/>
    </location>
</feature>
<keyword evidence="4" id="KW-1185">Reference proteome</keyword>
<accession>A0ABD2KZG4</accession>
<organism evidence="3 4">
    <name type="scientific">Heterodera trifolii</name>
    <dbReference type="NCBI Taxonomy" id="157864"/>
    <lineage>
        <taxon>Eukaryota</taxon>
        <taxon>Metazoa</taxon>
        <taxon>Ecdysozoa</taxon>
        <taxon>Nematoda</taxon>
        <taxon>Chromadorea</taxon>
        <taxon>Rhabditida</taxon>
        <taxon>Tylenchina</taxon>
        <taxon>Tylenchomorpha</taxon>
        <taxon>Tylenchoidea</taxon>
        <taxon>Heteroderidae</taxon>
        <taxon>Heteroderinae</taxon>
        <taxon>Heterodera</taxon>
    </lineage>
</organism>
<feature type="compositionally biased region" description="Basic and acidic residues" evidence="1">
    <location>
        <begin position="154"/>
        <end position="165"/>
    </location>
</feature>
<evidence type="ECO:0000259" key="2">
    <source>
        <dbReference type="SMART" id="SM00355"/>
    </source>
</evidence>
<dbReference type="Gene3D" id="3.30.160.60">
    <property type="entry name" value="Classic Zinc Finger"/>
    <property type="match status" value="1"/>
</dbReference>